<dbReference type="GO" id="GO:0005758">
    <property type="term" value="C:mitochondrial intermembrane space"/>
    <property type="evidence" value="ECO:0007669"/>
    <property type="project" value="InterPro"/>
</dbReference>
<dbReference type="Pfam" id="PF04707">
    <property type="entry name" value="PRELI"/>
    <property type="match status" value="1"/>
</dbReference>
<dbReference type="PANTHER" id="PTHR11158">
    <property type="entry name" value="MSF1/PX19 RELATED"/>
    <property type="match status" value="1"/>
</dbReference>
<evidence type="ECO:0000259" key="1">
    <source>
        <dbReference type="PROSITE" id="PS50904"/>
    </source>
</evidence>
<organism evidence="2 3">
    <name type="scientific">Pinctada imbricata</name>
    <name type="common">Atlantic pearl-oyster</name>
    <name type="synonym">Pinctada martensii</name>
    <dbReference type="NCBI Taxonomy" id="66713"/>
    <lineage>
        <taxon>Eukaryota</taxon>
        <taxon>Metazoa</taxon>
        <taxon>Spiralia</taxon>
        <taxon>Lophotrochozoa</taxon>
        <taxon>Mollusca</taxon>
        <taxon>Bivalvia</taxon>
        <taxon>Autobranchia</taxon>
        <taxon>Pteriomorphia</taxon>
        <taxon>Pterioida</taxon>
        <taxon>Pterioidea</taxon>
        <taxon>Pteriidae</taxon>
        <taxon>Pinctada</taxon>
    </lineage>
</organism>
<dbReference type="AlphaFoldDB" id="A0AA88Y993"/>
<dbReference type="InterPro" id="IPR037365">
    <property type="entry name" value="Slowmo/Ups"/>
</dbReference>
<keyword evidence="3" id="KW-1185">Reference proteome</keyword>
<dbReference type="InterPro" id="IPR006797">
    <property type="entry name" value="PRELI/MSF1_dom"/>
</dbReference>
<evidence type="ECO:0000313" key="3">
    <source>
        <dbReference type="Proteomes" id="UP001186944"/>
    </source>
</evidence>
<evidence type="ECO:0000313" key="2">
    <source>
        <dbReference type="EMBL" id="KAK3091846.1"/>
    </source>
</evidence>
<comment type="caution">
    <text evidence="2">The sequence shown here is derived from an EMBL/GenBank/DDBJ whole genome shotgun (WGS) entry which is preliminary data.</text>
</comment>
<accession>A0AA88Y993</accession>
<dbReference type="EMBL" id="VSWD01000010">
    <property type="protein sequence ID" value="KAK3091846.1"/>
    <property type="molecule type" value="Genomic_DNA"/>
</dbReference>
<dbReference type="PROSITE" id="PS50904">
    <property type="entry name" value="PRELI_MSF1"/>
    <property type="match status" value="1"/>
</dbReference>
<reference evidence="2" key="1">
    <citation type="submission" date="2019-08" db="EMBL/GenBank/DDBJ databases">
        <title>The improved chromosome-level genome for the pearl oyster Pinctada fucata martensii using PacBio sequencing and Hi-C.</title>
        <authorList>
            <person name="Zheng Z."/>
        </authorList>
    </citation>
    <scope>NUCLEOTIDE SEQUENCE</scope>
    <source>
        <strain evidence="2">ZZ-2019</strain>
        <tissue evidence="2">Adductor muscle</tissue>
    </source>
</reference>
<feature type="domain" description="PRELI/MSF1" evidence="1">
    <location>
        <begin position="1"/>
        <end position="171"/>
    </location>
</feature>
<sequence>MKYFQDIGTINFKWDQVANAFWQRYPNPFSKHVLSEDVISRHVDDKKLFTKRLLKKTNVKTGPVQRVVGSASFTFVVEESIVDPVKKIITTYTRNIGLTKFVYVDEKCVYKVNPNNSDSVVCEKQAWVESPRSGWYGKVICSFVHNRFKGNAKKAFNGFNHVLESLYGTTPHTLTMKEKLQDKAKKATDVAKKVKGYIPKS</sequence>
<gene>
    <name evidence="2" type="ORF">FSP39_023130</name>
</gene>
<name>A0AA88Y993_PINIB</name>
<proteinExistence type="predicted"/>
<dbReference type="Proteomes" id="UP001186944">
    <property type="component" value="Unassembled WGS sequence"/>
</dbReference>
<protein>
    <recommendedName>
        <fullName evidence="1">PRELI/MSF1 domain-containing protein</fullName>
    </recommendedName>
</protein>